<keyword evidence="3" id="KW-0611">Plant defense</keyword>
<dbReference type="SUPFAM" id="SSF52540">
    <property type="entry name" value="P-loop containing nucleoside triphosphate hydrolases"/>
    <property type="match status" value="1"/>
</dbReference>
<dbReference type="Gene3D" id="3.40.50.300">
    <property type="entry name" value="P-loop containing nucleotide triphosphate hydrolases"/>
    <property type="match status" value="1"/>
</dbReference>
<evidence type="ECO:0000256" key="2">
    <source>
        <dbReference type="ARBA" id="ARBA00022741"/>
    </source>
</evidence>
<feature type="domain" description="Disease resistance N-terminal" evidence="5">
    <location>
        <begin position="13"/>
        <end position="93"/>
    </location>
</feature>
<dbReference type="InterPro" id="IPR027417">
    <property type="entry name" value="P-loop_NTPase"/>
</dbReference>
<dbReference type="Gene3D" id="1.20.5.4130">
    <property type="match status" value="1"/>
</dbReference>
<dbReference type="InterPro" id="IPR038005">
    <property type="entry name" value="RX-like_CC"/>
</dbReference>
<dbReference type="InterPro" id="IPR042197">
    <property type="entry name" value="Apaf_helical"/>
</dbReference>
<dbReference type="CDD" id="cd14798">
    <property type="entry name" value="RX-CC_like"/>
    <property type="match status" value="1"/>
</dbReference>
<dbReference type="GO" id="GO:0043531">
    <property type="term" value="F:ADP binding"/>
    <property type="evidence" value="ECO:0007669"/>
    <property type="project" value="InterPro"/>
</dbReference>
<dbReference type="InterPro" id="IPR041118">
    <property type="entry name" value="Rx_N"/>
</dbReference>
<dbReference type="FunFam" id="3.40.50.300:FF:001091">
    <property type="entry name" value="Probable disease resistance protein At1g61300"/>
    <property type="match status" value="1"/>
</dbReference>
<protein>
    <submittedName>
        <fullName evidence="6">NB-ARC domain containing protein</fullName>
    </submittedName>
</protein>
<proteinExistence type="predicted"/>
<evidence type="ECO:0000313" key="6">
    <source>
        <dbReference type="EMBL" id="PON98632.1"/>
    </source>
</evidence>
<comment type="caution">
    <text evidence="6">The sequence shown here is derived from an EMBL/GenBank/DDBJ whole genome shotgun (WGS) entry which is preliminary data.</text>
</comment>
<dbReference type="Pfam" id="PF18052">
    <property type="entry name" value="Rx_N"/>
    <property type="match status" value="1"/>
</dbReference>
<keyword evidence="2" id="KW-0547">Nucleotide-binding</keyword>
<dbReference type="Gene3D" id="1.10.8.430">
    <property type="entry name" value="Helical domain of apoptotic protease-activating factors"/>
    <property type="match status" value="1"/>
</dbReference>
<feature type="domain" description="NB-ARC" evidence="4">
    <location>
        <begin position="169"/>
        <end position="359"/>
    </location>
</feature>
<evidence type="ECO:0000259" key="5">
    <source>
        <dbReference type="Pfam" id="PF18052"/>
    </source>
</evidence>
<name>A0A2P5FLE9_TREOI</name>
<keyword evidence="7" id="KW-1185">Reference proteome</keyword>
<accession>A0A2P5FLE9</accession>
<dbReference type="GO" id="GO:0006952">
    <property type="term" value="P:defense response"/>
    <property type="evidence" value="ECO:0007669"/>
    <property type="project" value="UniProtKB-KW"/>
</dbReference>
<dbReference type="Pfam" id="PF00931">
    <property type="entry name" value="NB-ARC"/>
    <property type="match status" value="1"/>
</dbReference>
<dbReference type="InParanoid" id="A0A2P5FLE9"/>
<dbReference type="PANTHER" id="PTHR19338">
    <property type="entry name" value="TRANSLOCASE OF INNER MITOCHONDRIAL MEMBRANE 13 HOMOLOG"/>
    <property type="match status" value="1"/>
</dbReference>
<gene>
    <name evidence="6" type="ORF">TorRG33x02_055320</name>
</gene>
<evidence type="ECO:0000259" key="4">
    <source>
        <dbReference type="Pfam" id="PF00931"/>
    </source>
</evidence>
<dbReference type="Proteomes" id="UP000237000">
    <property type="component" value="Unassembled WGS sequence"/>
</dbReference>
<dbReference type="EMBL" id="JXTC01000023">
    <property type="protein sequence ID" value="PON98632.1"/>
    <property type="molecule type" value="Genomic_DNA"/>
</dbReference>
<keyword evidence="1" id="KW-0677">Repeat</keyword>
<organism evidence="6 7">
    <name type="scientific">Trema orientale</name>
    <name type="common">Charcoal tree</name>
    <name type="synonym">Celtis orientalis</name>
    <dbReference type="NCBI Taxonomy" id="63057"/>
    <lineage>
        <taxon>Eukaryota</taxon>
        <taxon>Viridiplantae</taxon>
        <taxon>Streptophyta</taxon>
        <taxon>Embryophyta</taxon>
        <taxon>Tracheophyta</taxon>
        <taxon>Spermatophyta</taxon>
        <taxon>Magnoliopsida</taxon>
        <taxon>eudicotyledons</taxon>
        <taxon>Gunneridae</taxon>
        <taxon>Pentapetalae</taxon>
        <taxon>rosids</taxon>
        <taxon>fabids</taxon>
        <taxon>Rosales</taxon>
        <taxon>Cannabaceae</taxon>
        <taxon>Trema</taxon>
    </lineage>
</organism>
<evidence type="ECO:0000256" key="3">
    <source>
        <dbReference type="ARBA" id="ARBA00022821"/>
    </source>
</evidence>
<evidence type="ECO:0000313" key="7">
    <source>
        <dbReference type="Proteomes" id="UP000237000"/>
    </source>
</evidence>
<reference evidence="7" key="1">
    <citation type="submission" date="2016-06" db="EMBL/GenBank/DDBJ databases">
        <title>Parallel loss of symbiosis genes in relatives of nitrogen-fixing non-legume Parasponia.</title>
        <authorList>
            <person name="Van Velzen R."/>
            <person name="Holmer R."/>
            <person name="Bu F."/>
            <person name="Rutten L."/>
            <person name="Van Zeijl A."/>
            <person name="Liu W."/>
            <person name="Santuari L."/>
            <person name="Cao Q."/>
            <person name="Sharma T."/>
            <person name="Shen D."/>
            <person name="Roswanjaya Y."/>
            <person name="Wardhani T."/>
            <person name="Kalhor M.S."/>
            <person name="Jansen J."/>
            <person name="Van den Hoogen J."/>
            <person name="Gungor B."/>
            <person name="Hartog M."/>
            <person name="Hontelez J."/>
            <person name="Verver J."/>
            <person name="Yang W.-C."/>
            <person name="Schijlen E."/>
            <person name="Repin R."/>
            <person name="Schilthuizen M."/>
            <person name="Schranz E."/>
            <person name="Heidstra R."/>
            <person name="Miyata K."/>
            <person name="Fedorova E."/>
            <person name="Kohlen W."/>
            <person name="Bisseling T."/>
            <person name="Smit S."/>
            <person name="Geurts R."/>
        </authorList>
    </citation>
    <scope>NUCLEOTIDE SEQUENCE [LARGE SCALE GENOMIC DNA]</scope>
    <source>
        <strain evidence="7">cv. RG33-2</strain>
    </source>
</reference>
<evidence type="ECO:0000256" key="1">
    <source>
        <dbReference type="ARBA" id="ARBA00022737"/>
    </source>
</evidence>
<dbReference type="PANTHER" id="PTHR19338:SF66">
    <property type="entry name" value="NB-ARC DOMAIN-CONTAINING PROTEIN"/>
    <property type="match status" value="1"/>
</dbReference>
<dbReference type="OrthoDB" id="1163443at2759"/>
<dbReference type="AlphaFoldDB" id="A0A2P5FLE9"/>
<dbReference type="PRINTS" id="PR00364">
    <property type="entry name" value="DISEASERSIST"/>
</dbReference>
<sequence>MAETVLSMLTEAIVSAAIERISELLINEATPLTSVRGDVEYLRNELRRMQGFLKRACSKHEHDDQVRIWLGEIREVASDIEDVVETYVVKFDSSYVNAFHLRSLRKQIDDIKIRIQGIFESKEKYEIQLGSVELGEATTSAAEQERRSSRKSYPVYDDEEENDLVSLDQSVTILKAKLTGEKDDRLRVVPIVGMGGLGKTALAKRVYNDNDVKHHFDRCAWVFISQKYVLREVLSEILIQVGFSRSRHVRNDDSEDLLEERKRKREILNTLDEGDLIDSIKDELQEKLYLVVLDDIWRIDDCDSLRRVLPRGARGSKIVFTTRSKQVASYANPHDCAIEPPLLTPEGSWELLQRKAMPRDIFGNYHSSQFEHMGKEMVNKCGGLPFAIVVLGGLLRTKRSYDEWQKVVRDVNSY</sequence>
<dbReference type="InterPro" id="IPR002182">
    <property type="entry name" value="NB-ARC"/>
</dbReference>